<evidence type="ECO:0000259" key="8">
    <source>
        <dbReference type="PROSITE" id="PS50051"/>
    </source>
</evidence>
<dbReference type="SUPFAM" id="SSF55608">
    <property type="entry name" value="Homing endonucleases"/>
    <property type="match status" value="3"/>
</dbReference>
<dbReference type="NCBIfam" id="TIGR01443">
    <property type="entry name" value="intein_Cterm"/>
    <property type="match status" value="2"/>
</dbReference>
<dbReference type="Gene3D" id="3.10.28.10">
    <property type="entry name" value="Homing endonucleases"/>
    <property type="match status" value="2"/>
</dbReference>
<dbReference type="Pfam" id="PF00493">
    <property type="entry name" value="MCM"/>
    <property type="match status" value="2"/>
</dbReference>
<evidence type="ECO:0000256" key="1">
    <source>
        <dbReference type="ARBA" id="ARBA00008010"/>
    </source>
</evidence>
<dbReference type="Pfam" id="PF21120">
    <property type="entry name" value="WHD_MCM_arc"/>
    <property type="match status" value="1"/>
</dbReference>
<dbReference type="PROSITE" id="PS50819">
    <property type="entry name" value="INTEIN_ENDONUCLEASE"/>
    <property type="match status" value="2"/>
</dbReference>
<feature type="domain" description="DOD-type homing endonuclease" evidence="9">
    <location>
        <begin position="1024"/>
        <end position="1159"/>
    </location>
</feature>
<dbReference type="InterPro" id="IPR003587">
    <property type="entry name" value="Hint_dom_N"/>
</dbReference>
<dbReference type="InterPro" id="IPR001208">
    <property type="entry name" value="MCM_dom"/>
</dbReference>
<dbReference type="InterPro" id="IPR003586">
    <property type="entry name" value="Hint_dom_C"/>
</dbReference>
<dbReference type="InterPro" id="IPR006142">
    <property type="entry name" value="INTEIN"/>
</dbReference>
<feature type="domain" description="DOD-type homing endonuclease" evidence="9">
    <location>
        <begin position="483"/>
        <end position="614"/>
    </location>
</feature>
<dbReference type="PROSITE" id="PS50818">
    <property type="entry name" value="INTEIN_C_TER"/>
    <property type="match status" value="2"/>
</dbReference>
<evidence type="ECO:0000256" key="5">
    <source>
        <dbReference type="ARBA" id="ARBA00022840"/>
    </source>
</evidence>
<comment type="caution">
    <text evidence="11">The sequence shown here is derived from an EMBL/GenBank/DDBJ whole genome shotgun (WGS) entry which is preliminary data.</text>
</comment>
<dbReference type="SUPFAM" id="SSF50249">
    <property type="entry name" value="Nucleic acid-binding proteins"/>
    <property type="match status" value="1"/>
</dbReference>
<evidence type="ECO:0000256" key="7">
    <source>
        <dbReference type="ARBA" id="ARBA00023125"/>
    </source>
</evidence>
<dbReference type="InterPro" id="IPR030934">
    <property type="entry name" value="Intein_C"/>
</dbReference>
<dbReference type="InterPro" id="IPR010982">
    <property type="entry name" value="Lambda_DNA-bd_dom_sf"/>
</dbReference>
<keyword evidence="2" id="KW-0235">DNA replication</keyword>
<dbReference type="SMART" id="SM00306">
    <property type="entry name" value="HintN"/>
    <property type="match status" value="2"/>
</dbReference>
<dbReference type="NCBIfam" id="TIGR01445">
    <property type="entry name" value="intein_Nterm"/>
    <property type="match status" value="2"/>
</dbReference>
<dbReference type="SUPFAM" id="SSF47413">
    <property type="entry name" value="lambda repressor-like DNA-binding domains"/>
    <property type="match status" value="1"/>
</dbReference>
<keyword evidence="3" id="KW-0547">Nucleotide-binding</keyword>
<dbReference type="GO" id="GO:0042555">
    <property type="term" value="C:MCM complex"/>
    <property type="evidence" value="ECO:0007669"/>
    <property type="project" value="TreeGrafter"/>
</dbReference>
<gene>
    <name evidence="11" type="ORF">ENX77_06205</name>
</gene>
<dbReference type="InterPro" id="IPR001387">
    <property type="entry name" value="Cro/C1-type_HTH"/>
</dbReference>
<dbReference type="PRINTS" id="PR00379">
    <property type="entry name" value="INTEIN"/>
</dbReference>
<dbReference type="InterPro" id="IPR036388">
    <property type="entry name" value="WH-like_DNA-bd_sf"/>
</dbReference>
<dbReference type="GO" id="GO:0006260">
    <property type="term" value="P:DNA replication"/>
    <property type="evidence" value="ECO:0007669"/>
    <property type="project" value="UniProtKB-KW"/>
</dbReference>
<feature type="domain" description="HTH cro/C1-type" evidence="10">
    <location>
        <begin position="679"/>
        <end position="729"/>
    </location>
</feature>
<dbReference type="PANTHER" id="PTHR11630:SF66">
    <property type="entry name" value="DNA REPLICATION LICENSING FACTOR MCM4"/>
    <property type="match status" value="1"/>
</dbReference>
<keyword evidence="6" id="KW-0651">Protein splicing</keyword>
<evidence type="ECO:0000256" key="6">
    <source>
        <dbReference type="ARBA" id="ARBA00023000"/>
    </source>
</evidence>
<dbReference type="PROSITE" id="PS50943">
    <property type="entry name" value="HTH_CROC1"/>
    <property type="match status" value="1"/>
</dbReference>
<evidence type="ECO:0000259" key="10">
    <source>
        <dbReference type="PROSITE" id="PS50943"/>
    </source>
</evidence>
<dbReference type="InterPro" id="IPR031327">
    <property type="entry name" value="MCM"/>
</dbReference>
<dbReference type="InterPro" id="IPR012340">
    <property type="entry name" value="NA-bd_OB-fold"/>
</dbReference>
<dbReference type="InterPro" id="IPR004042">
    <property type="entry name" value="Intein_endonuc_central"/>
</dbReference>
<feature type="domain" description="MCM C-terminal AAA(+) ATPase" evidence="8">
    <location>
        <begin position="776"/>
        <end position="837"/>
    </location>
</feature>
<dbReference type="InterPro" id="IPR036844">
    <property type="entry name" value="Hint_dom_sf"/>
</dbReference>
<feature type="domain" description="MCM C-terminal AAA(+) ATPase" evidence="8">
    <location>
        <begin position="1408"/>
        <end position="1530"/>
    </location>
</feature>
<dbReference type="Pfam" id="PF14528">
    <property type="entry name" value="LAGLIDADG_3"/>
    <property type="match status" value="3"/>
</dbReference>
<evidence type="ECO:0000256" key="2">
    <source>
        <dbReference type="ARBA" id="ARBA00022705"/>
    </source>
</evidence>
<keyword evidence="5" id="KW-0067">ATP-binding</keyword>
<feature type="domain" description="MCM C-terminal AAA(+) ATPase" evidence="8">
    <location>
        <begin position="275"/>
        <end position="331"/>
    </location>
</feature>
<sequence>MSISSPQTWREFFQNYYQKELNKLAGKISSGKNDRSLYVNVSKDLISFRGGSLAKELFENPDKVINDAKEGLALTENIYDVRLENCNPRFFNLPPLRKILIRDLRSSHISKFVSIEGIVRKVTEVRPKIVEAVFMCSNCGRKVRVPQEDSLIHTPFECSCKSKRFVFLPEESVSVDSQRIKIQEYPEYLKGGEQPQSIDIYLEGDITGIVNPGDRVIVNGIVRASPRGQGKRKLIYMDLFIEGNSIEILQQEYEEVEITEEDKKKIIKLSESEDIYDKIVRSIAPSIYGYDDIKLAIALQLFGGVPKRLPDGTQIRGDIHILLVGDPGVAKCVDYDTEVLLSDGSLVKIGDLVEKVLTNGKKKIDDGFYAETNHDVISLDSCTLKLRASKANIVWKRFAPKVMFKVKTKTGRIIKVTPTHPFFTIRDGKFVTVKAKDLKKGDLIATPRIIPVFGKPQPIPNYKGRNSARLKLPEKTSPEFWRFVALFIAGGYSQNKNVYFTNNNDKLINEFIDYARRLGLNPKLRILNKGKTVKEVLISSVELYSFFNLLGINGRSKEKRVPNILFRCSREEIKAFLSAFFDAEASVDKRRITVTSASEKLLRQIQHLLLRFGIISQLHETYSKNSRTPRKKYYRLTITNENALKFAKEIGFTIESKISSWNIKNNPNWDLIPDVSVILRETRKMLGLTQSECGVSRTTYQHLEKGSRKPSRNSLTKIVKAFKSKLNGNKQAEFNVRFLELLANSDIFWDEVTELKSYKPKHPFVYDLQVLEHHNFVANDIFVHNSQLLRYVHRIAPRSVYTTGKGTTTAGLCVAPDTLIFTDNCSFEISKLVESTNLNKLKEGVFISDSSITVQTINPTKIALKTSNRLWKIKSPEKLVRIKTITGKEIVTTPETKILTIFDGKVCWKHAKEIDRGDFVATARRLEHKGRKILTIELIKDLDNITVYGVERLVKELIETIKSERKITIDEGSLYYNNIKLSTLIKLAELAGFDLEKIAEKIEFLSQFHKIKLPKYLDEKFLYFVGLIAGNGAITTTPHGEVTIRFSNTNPELRIKFRQIVKELFDVEVEEDADTLKFNSKIVGHILNRLGIPNSPKSHRLDMSEILLSLPNEELSAFIRGLFDCNGTVVLRDRSYVALKMTSEKLAKKLQLALLRFGIVSHLCQKSMSRGKIIPKHNKFEMKIYGDNIDKFAKFIGFDHPEKLKKLQTVVNQRKKANTNVDIIPDVTKILREIRKFYGLSAKDVYGSAAVELRKTISKSSLKRAVEFIKRNANIESIKIEIPDNLKLRISKQVDRKKLRISRIKFYEYFVRKDRNVLIPFKVLKNVLSVVNDRKLKEDIEKILNEVLEKEKTIKAKLEYLESLSNSDILWERIKEKEVLESPYEFVYDLTVEDSHSFIANGIVVHNTATAVRDELDGRWTLEAGALVLADKGIALVDEIDKMRPDDRSALHEAMEQQTISVAKAGINAVLKARCALLGAANPKYGRFDRYTPIAEQINLSPTLLSRFDLIFVLTDDPNPERDRMLAEHILKTHELGEKLEKMRNVVSEYSKQLDPEIKKVSPVIDPDLLRKYIAYAKRTVFPVLSEEAKKKIIEFYVGMRGKVKENSPVPITARQLEALVRLAEASARMRLSDTVEPEDVDRVLKIMKRSLEQIAVDPETGEIDIDYAFSGTSKTQRDRIIVIKRIIEELEKEYEKGVPENVIIEEAEKRGIEKAKAREILLKLREKGELYCPKVDHYKIVHGY</sequence>
<dbReference type="InterPro" id="IPR033762">
    <property type="entry name" value="MCM_OB"/>
</dbReference>
<evidence type="ECO:0000256" key="3">
    <source>
        <dbReference type="ARBA" id="ARBA00022741"/>
    </source>
</evidence>
<dbReference type="Gene3D" id="1.10.260.40">
    <property type="entry name" value="lambda repressor-like DNA-binding domains"/>
    <property type="match status" value="1"/>
</dbReference>
<dbReference type="GO" id="GO:0017116">
    <property type="term" value="F:single-stranded DNA helicase activity"/>
    <property type="evidence" value="ECO:0007669"/>
    <property type="project" value="TreeGrafter"/>
</dbReference>
<dbReference type="SMART" id="SM00350">
    <property type="entry name" value="MCM"/>
    <property type="match status" value="1"/>
</dbReference>
<dbReference type="Gene3D" id="3.30.1640.10">
    <property type="entry name" value="mini-chromosome maintenance (MCM) complex, chain A, domain 1"/>
    <property type="match status" value="1"/>
</dbReference>
<dbReference type="InterPro" id="IPR048907">
    <property type="entry name" value="WHD_MCM_arc"/>
</dbReference>
<dbReference type="Gene3D" id="2.20.28.10">
    <property type="match status" value="1"/>
</dbReference>
<comment type="similarity">
    <text evidence="1">Belongs to the MCM family.</text>
</comment>
<dbReference type="InterPro" id="IPR027417">
    <property type="entry name" value="P-loop_NTPase"/>
</dbReference>
<dbReference type="GO" id="GO:0004519">
    <property type="term" value="F:endonuclease activity"/>
    <property type="evidence" value="ECO:0007669"/>
    <property type="project" value="InterPro"/>
</dbReference>
<dbReference type="PROSITE" id="PS50051">
    <property type="entry name" value="MCM_2"/>
    <property type="match status" value="3"/>
</dbReference>
<dbReference type="Pfam" id="PF14890">
    <property type="entry name" value="Intein_splicing"/>
    <property type="match status" value="2"/>
</dbReference>
<dbReference type="SMART" id="SM00305">
    <property type="entry name" value="HintC"/>
    <property type="match status" value="2"/>
</dbReference>
<dbReference type="SUPFAM" id="SSF52540">
    <property type="entry name" value="P-loop containing nucleoside triphosphate hydrolases"/>
    <property type="match status" value="1"/>
</dbReference>
<evidence type="ECO:0000313" key="11">
    <source>
        <dbReference type="EMBL" id="HGE66688.1"/>
    </source>
</evidence>
<dbReference type="GO" id="GO:0003697">
    <property type="term" value="F:single-stranded DNA binding"/>
    <property type="evidence" value="ECO:0007669"/>
    <property type="project" value="TreeGrafter"/>
</dbReference>
<dbReference type="InterPro" id="IPR004860">
    <property type="entry name" value="LAGLIDADG_dom"/>
</dbReference>
<keyword evidence="7" id="KW-0238">DNA-binding</keyword>
<name>A0A7C3UHY8_9EURY</name>
<keyword evidence="4" id="KW-0068">Autocatalytic cleavage</keyword>
<dbReference type="Gene3D" id="2.40.50.140">
    <property type="entry name" value="Nucleic acid-binding proteins"/>
    <property type="match status" value="1"/>
</dbReference>
<organism evidence="11">
    <name type="scientific">Geoglobus ahangari</name>
    <dbReference type="NCBI Taxonomy" id="113653"/>
    <lineage>
        <taxon>Archaea</taxon>
        <taxon>Methanobacteriati</taxon>
        <taxon>Methanobacteriota</taxon>
        <taxon>Archaeoglobi</taxon>
        <taxon>Archaeoglobales</taxon>
        <taxon>Archaeoglobaceae</taxon>
        <taxon>Geoglobus</taxon>
    </lineage>
</organism>
<dbReference type="SUPFAM" id="SSF51294">
    <property type="entry name" value="Hedgehog/intein (Hint) domain"/>
    <property type="match status" value="2"/>
</dbReference>
<dbReference type="Gene3D" id="2.170.16.10">
    <property type="entry name" value="Hedgehog/Intein (Hint) domain"/>
    <property type="match status" value="3"/>
</dbReference>
<dbReference type="InterPro" id="IPR027434">
    <property type="entry name" value="Homing_endonucl"/>
</dbReference>
<dbReference type="GO" id="GO:0005524">
    <property type="term" value="F:ATP binding"/>
    <property type="evidence" value="ECO:0007669"/>
    <property type="project" value="UniProtKB-KW"/>
</dbReference>
<evidence type="ECO:0000259" key="9">
    <source>
        <dbReference type="PROSITE" id="PS50819"/>
    </source>
</evidence>
<dbReference type="CDD" id="cd00093">
    <property type="entry name" value="HTH_XRE"/>
    <property type="match status" value="1"/>
</dbReference>
<dbReference type="PANTHER" id="PTHR11630">
    <property type="entry name" value="DNA REPLICATION LICENSING FACTOR MCM FAMILY MEMBER"/>
    <property type="match status" value="1"/>
</dbReference>
<dbReference type="SMART" id="SM00530">
    <property type="entry name" value="HTH_XRE"/>
    <property type="match status" value="1"/>
</dbReference>
<accession>A0A7C3UHY8</accession>
<dbReference type="PROSITE" id="PS50817">
    <property type="entry name" value="INTEIN_N_TER"/>
    <property type="match status" value="2"/>
</dbReference>
<reference evidence="11" key="1">
    <citation type="journal article" date="2020" name="mSystems">
        <title>Genome- and Community-Level Interaction Insights into Carbon Utilization and Element Cycling Functions of Hydrothermarchaeota in Hydrothermal Sediment.</title>
        <authorList>
            <person name="Zhou Z."/>
            <person name="Liu Y."/>
            <person name="Xu W."/>
            <person name="Pan J."/>
            <person name="Luo Z.H."/>
            <person name="Li M."/>
        </authorList>
    </citation>
    <scope>NUCLEOTIDE SEQUENCE [LARGE SCALE GENOMIC DNA]</scope>
    <source>
        <strain evidence="11">SpSt-97</strain>
    </source>
</reference>
<evidence type="ECO:0000256" key="4">
    <source>
        <dbReference type="ARBA" id="ARBA00022813"/>
    </source>
</evidence>
<dbReference type="InterPro" id="IPR041562">
    <property type="entry name" value="MCM_lid"/>
</dbReference>
<dbReference type="Pfam" id="PF17207">
    <property type="entry name" value="MCM_OB"/>
    <property type="match status" value="1"/>
</dbReference>
<dbReference type="Gene3D" id="3.40.50.300">
    <property type="entry name" value="P-loop containing nucleotide triphosphate hydrolases"/>
    <property type="match status" value="2"/>
</dbReference>
<dbReference type="InterPro" id="IPR006141">
    <property type="entry name" value="Intein_N"/>
</dbReference>
<dbReference type="Pfam" id="PF17855">
    <property type="entry name" value="MCM_lid"/>
    <property type="match status" value="1"/>
</dbReference>
<dbReference type="Pfam" id="PF01381">
    <property type="entry name" value="HTH_3"/>
    <property type="match status" value="1"/>
</dbReference>
<dbReference type="Gene3D" id="1.10.10.10">
    <property type="entry name" value="Winged helix-like DNA-binding domain superfamily/Winged helix DNA-binding domain"/>
    <property type="match status" value="1"/>
</dbReference>
<dbReference type="EMBL" id="DTPI01000031">
    <property type="protein sequence ID" value="HGE66688.1"/>
    <property type="molecule type" value="Genomic_DNA"/>
</dbReference>
<protein>
    <submittedName>
        <fullName evidence="11">Helix-turn-helix domain-containing protein</fullName>
    </submittedName>
</protein>
<proteinExistence type="inferred from homology"/>
<dbReference type="GO" id="GO:0016539">
    <property type="term" value="P:intein-mediated protein splicing"/>
    <property type="evidence" value="ECO:0007669"/>
    <property type="project" value="InterPro"/>
</dbReference>
<dbReference type="CDD" id="cd00081">
    <property type="entry name" value="Hint"/>
    <property type="match status" value="3"/>
</dbReference>